<dbReference type="KEGG" id="stax:MC45_15030"/>
<gene>
    <name evidence="2" type="ORF">MC45_15030</name>
</gene>
<evidence type="ECO:0000313" key="2">
    <source>
        <dbReference type="EMBL" id="AIT07465.1"/>
    </source>
</evidence>
<sequence>MAEQLGDMAQLVGIADDVDRGDAPVAHRQRRGLEHVAAFAADIARQAVDRSDMQQPGRLAAIFAVQAGEQPQDAVHAVDRIAEGEDAAAAVGVDHHILGEQCRQRRRVAVARRREEGTGDPRRLAAPHRIALPRLADVTTRPRRKLPHRGRRTVERRRHLGQRDVEHVVEQEGGALQRRQAFERQHQRQREIVRHLLRPVDDEQRLGQPRADIGLAAYPRRFEMIEAQARDDPRQPCRRRRHRIRPRPAQPGVLYHVLRLGERTGHPIGEAEQPRPLRLERRRVSHRPPDAARGSRPVRGSRY</sequence>
<reference evidence="2 3" key="1">
    <citation type="submission" date="2014-09" db="EMBL/GenBank/DDBJ databases">
        <title>Using Illumina technology Improving SMRT sequencing Genome Assembly by RASTools.</title>
        <authorList>
            <person name="Zhou Y."/>
            <person name="Ma T."/>
            <person name="Liu T."/>
        </authorList>
    </citation>
    <scope>NUCLEOTIDE SEQUENCE [LARGE SCALE GENOMIC DNA]</scope>
    <source>
        <strain evidence="2 3">ATCC 55669</strain>
    </source>
</reference>
<evidence type="ECO:0000256" key="1">
    <source>
        <dbReference type="SAM" id="MobiDB-lite"/>
    </source>
</evidence>
<dbReference type="HOGENOM" id="CLU_917995_0_0_5"/>
<accession>A0A097EIR9</accession>
<dbReference type="EMBL" id="CP009571">
    <property type="protein sequence ID" value="AIT07465.1"/>
    <property type="molecule type" value="Genomic_DNA"/>
</dbReference>
<feature type="region of interest" description="Disordered" evidence="1">
    <location>
        <begin position="229"/>
        <end position="248"/>
    </location>
</feature>
<dbReference type="Proteomes" id="UP000033200">
    <property type="component" value="Chromosome"/>
</dbReference>
<keyword evidence="3" id="KW-1185">Reference proteome</keyword>
<organism evidence="2 3">
    <name type="scientific">Sphingomonas taxi</name>
    <dbReference type="NCBI Taxonomy" id="1549858"/>
    <lineage>
        <taxon>Bacteria</taxon>
        <taxon>Pseudomonadati</taxon>
        <taxon>Pseudomonadota</taxon>
        <taxon>Alphaproteobacteria</taxon>
        <taxon>Sphingomonadales</taxon>
        <taxon>Sphingomonadaceae</taxon>
        <taxon>Sphingomonas</taxon>
    </lineage>
</organism>
<feature type="compositionally biased region" description="Basic residues" evidence="1">
    <location>
        <begin position="236"/>
        <end position="246"/>
    </location>
</feature>
<evidence type="ECO:0000313" key="3">
    <source>
        <dbReference type="Proteomes" id="UP000033200"/>
    </source>
</evidence>
<protein>
    <submittedName>
        <fullName evidence="2">Uncharacterized protein</fullName>
    </submittedName>
</protein>
<proteinExistence type="predicted"/>
<name>A0A097EIR9_9SPHN</name>
<dbReference type="AlphaFoldDB" id="A0A097EIR9"/>
<feature type="region of interest" description="Disordered" evidence="1">
    <location>
        <begin position="264"/>
        <end position="303"/>
    </location>
</feature>